<dbReference type="HAMAP" id="MF_00028">
    <property type="entry name" value="CobQ"/>
    <property type="match status" value="1"/>
</dbReference>
<organism evidence="7 8">
    <name type="scientific">Leptospirillum ferrooxidans (strain C2-3)</name>
    <dbReference type="NCBI Taxonomy" id="1162668"/>
    <lineage>
        <taxon>Bacteria</taxon>
        <taxon>Pseudomonadati</taxon>
        <taxon>Nitrospirota</taxon>
        <taxon>Nitrospiria</taxon>
        <taxon>Nitrospirales</taxon>
        <taxon>Nitrospiraceae</taxon>
        <taxon>Leptospirillum</taxon>
    </lineage>
</organism>
<dbReference type="GO" id="GO:0009236">
    <property type="term" value="P:cobalamin biosynthetic process"/>
    <property type="evidence" value="ECO:0007669"/>
    <property type="project" value="UniProtKB-UniRule"/>
</dbReference>
<comment type="pathway">
    <text evidence="1 4">Cofactor biosynthesis; adenosylcobalamin biosynthesis.</text>
</comment>
<feature type="domain" description="CobB/CobQ-like glutamine amidotransferase" evidence="6">
    <location>
        <begin position="258"/>
        <end position="456"/>
    </location>
</feature>
<dbReference type="GO" id="GO:0015420">
    <property type="term" value="F:ABC-type vitamin B12 transporter activity"/>
    <property type="evidence" value="ECO:0007669"/>
    <property type="project" value="UniProtKB-UniRule"/>
</dbReference>
<keyword evidence="8" id="KW-1185">Reference proteome</keyword>
<dbReference type="Pfam" id="PF07685">
    <property type="entry name" value="GATase_3"/>
    <property type="match status" value="1"/>
</dbReference>
<dbReference type="PANTHER" id="PTHR21343">
    <property type="entry name" value="DETHIOBIOTIN SYNTHETASE"/>
    <property type="match status" value="1"/>
</dbReference>
<feature type="active site" description="Nucleophile" evidence="4">
    <location>
        <position position="338"/>
    </location>
</feature>
<feature type="domain" description="CobQ/CobB/MinD/ParA nucleotide binding" evidence="5">
    <location>
        <begin position="6"/>
        <end position="226"/>
    </location>
</feature>
<accession>I0IN40</accession>
<feature type="active site" evidence="4">
    <location>
        <position position="449"/>
    </location>
</feature>
<dbReference type="NCBIfam" id="TIGR00313">
    <property type="entry name" value="cobQ"/>
    <property type="match status" value="1"/>
</dbReference>
<dbReference type="OrthoDB" id="9808302at2"/>
<proteinExistence type="inferred from homology"/>
<sequence>MKHCPIMVLGTGSGVGKSLVVAGLCRWASNLGLKVAPFKSQNMSNNAAVLPGGGEIGRAQWLQSKASRVTPRAEMNPILLKPLGEGRSQVIFLGQPLGVFGISEYKELKKELFPKVVMAFEALREAFDLVVLEGAGSPAEINLLDEDIANTRMGRAAGAKALLLGSIDQGGVYASLYGTWMLLPPKEREIIAWMGINRFRGDLSLLDSAHRELTRLTGVPVIGVLEHLGTLPLPDEDSFSTSKRGSEMAGSSHDSPIRVVVLEWPHLSNRSDMDPLLYHPGVSVRFCPLDGSLPEGADLVILPGTRQTVKDLEMFRESALFPWFMGYVREHGRVIGICGGYQMMASDILDPEKVESSRQWTPGLALLPFSVRFEKGKLSRQVSLMWQDGSGIGSAALSGKWLSGYEIRHGRNRLHSGSPLFSLRDESGEGLLGEGSMNASGRIFGAPVHGLFDNEPFRQFILNEWLNGNNPGGPDIESIQDEALDRLSVRVSKAFPIIGNVP</sequence>
<dbReference type="SUPFAM" id="SSF52540">
    <property type="entry name" value="P-loop containing nucleoside triphosphate hydrolases"/>
    <property type="match status" value="1"/>
</dbReference>
<dbReference type="AlphaFoldDB" id="I0IN40"/>
<dbReference type="UniPathway" id="UPA00148"/>
<dbReference type="InterPro" id="IPR002586">
    <property type="entry name" value="CobQ/CobB/MinD/ParA_Nub-bd_dom"/>
</dbReference>
<keyword evidence="2 4" id="KW-0169">Cobalamin biosynthesis</keyword>
<evidence type="ECO:0000256" key="2">
    <source>
        <dbReference type="ARBA" id="ARBA00022573"/>
    </source>
</evidence>
<dbReference type="RefSeq" id="WP_014449180.1">
    <property type="nucleotide sequence ID" value="NC_017094.1"/>
</dbReference>
<dbReference type="NCBIfam" id="NF001989">
    <property type="entry name" value="PRK00784.1"/>
    <property type="match status" value="1"/>
</dbReference>
<dbReference type="STRING" id="1162668.LFE_0985"/>
<evidence type="ECO:0000259" key="6">
    <source>
        <dbReference type="Pfam" id="PF07685"/>
    </source>
</evidence>
<dbReference type="Pfam" id="PF01656">
    <property type="entry name" value="CbiA"/>
    <property type="match status" value="1"/>
</dbReference>
<dbReference type="CDD" id="cd05389">
    <property type="entry name" value="CobQ_N"/>
    <property type="match status" value="1"/>
</dbReference>
<keyword evidence="3 4" id="KW-0315">Glutamine amidotransferase</keyword>
<comment type="function">
    <text evidence="4">Catalyzes amidations at positions B, D, E, and G on adenosylcobyrinic A,C-diamide. NH(2) groups are provided by glutamine, and one molecule of ATP is hydrogenolyzed for each amidation.</text>
</comment>
<gene>
    <name evidence="4 7" type="primary">cobQ</name>
    <name evidence="7" type="ordered locus">LFE_0985</name>
</gene>
<dbReference type="InterPro" id="IPR029062">
    <property type="entry name" value="Class_I_gatase-like"/>
</dbReference>
<dbReference type="InterPro" id="IPR004459">
    <property type="entry name" value="CobQ_synth"/>
</dbReference>
<evidence type="ECO:0000256" key="1">
    <source>
        <dbReference type="ARBA" id="ARBA00004953"/>
    </source>
</evidence>
<dbReference type="HOGENOM" id="CLU_019250_2_2_0"/>
<dbReference type="InterPro" id="IPR011698">
    <property type="entry name" value="GATase_3"/>
</dbReference>
<dbReference type="KEGG" id="lfc:LFE_0985"/>
<reference evidence="8" key="2">
    <citation type="submission" date="2012-03" db="EMBL/GenBank/DDBJ databases">
        <title>The complete genome sequence of the pioneer microbe on fresh volcanic deposit, Leptospirillum ferrooxidans strain C2-3.</title>
        <authorList>
            <person name="Fujimura R."/>
            <person name="Sato Y."/>
            <person name="Nishizawa T."/>
            <person name="Nanba K."/>
            <person name="Oshima K."/>
            <person name="Hattori M."/>
            <person name="Kamijo T."/>
            <person name="Ohta H."/>
        </authorList>
    </citation>
    <scope>NUCLEOTIDE SEQUENCE [LARGE SCALE GENOMIC DNA]</scope>
    <source>
        <strain evidence="8">C2-3</strain>
    </source>
</reference>
<dbReference type="EMBL" id="AP012342">
    <property type="protein sequence ID" value="BAM06689.1"/>
    <property type="molecule type" value="Genomic_DNA"/>
</dbReference>
<dbReference type="PATRIC" id="fig|1162668.3.peg.1140"/>
<evidence type="ECO:0000259" key="5">
    <source>
        <dbReference type="Pfam" id="PF01656"/>
    </source>
</evidence>
<dbReference type="Gene3D" id="3.40.50.300">
    <property type="entry name" value="P-loop containing nucleotide triphosphate hydrolases"/>
    <property type="match status" value="1"/>
</dbReference>
<comment type="similarity">
    <text evidence="4">Belongs to the CobB/CobQ family. CobQ subfamily.</text>
</comment>
<dbReference type="InterPro" id="IPR033949">
    <property type="entry name" value="CobQ_GATase1"/>
</dbReference>
<dbReference type="SUPFAM" id="SSF52317">
    <property type="entry name" value="Class I glutamine amidotransferase-like"/>
    <property type="match status" value="1"/>
</dbReference>
<dbReference type="eggNOG" id="COG1492">
    <property type="taxonomic scope" value="Bacteria"/>
</dbReference>
<evidence type="ECO:0000313" key="8">
    <source>
        <dbReference type="Proteomes" id="UP000007382"/>
    </source>
</evidence>
<name>I0IN40_LEPFC</name>
<evidence type="ECO:0000256" key="3">
    <source>
        <dbReference type="ARBA" id="ARBA00022962"/>
    </source>
</evidence>
<dbReference type="GO" id="GO:0003824">
    <property type="term" value="F:catalytic activity"/>
    <property type="evidence" value="ECO:0007669"/>
    <property type="project" value="InterPro"/>
</dbReference>
<dbReference type="PANTHER" id="PTHR21343:SF1">
    <property type="entry name" value="COBYRIC ACID SYNTHASE"/>
    <property type="match status" value="1"/>
</dbReference>
<dbReference type="Proteomes" id="UP000007382">
    <property type="component" value="Chromosome"/>
</dbReference>
<protein>
    <recommendedName>
        <fullName evidence="4">Cobyric acid synthase</fullName>
    </recommendedName>
</protein>
<evidence type="ECO:0000256" key="4">
    <source>
        <dbReference type="HAMAP-Rule" id="MF_00028"/>
    </source>
</evidence>
<dbReference type="InterPro" id="IPR027417">
    <property type="entry name" value="P-loop_NTPase"/>
</dbReference>
<evidence type="ECO:0000313" key="7">
    <source>
        <dbReference type="EMBL" id="BAM06689.1"/>
    </source>
</evidence>
<dbReference type="Gene3D" id="3.40.50.880">
    <property type="match status" value="1"/>
</dbReference>
<dbReference type="CDD" id="cd01750">
    <property type="entry name" value="GATase1_CobQ"/>
    <property type="match status" value="1"/>
</dbReference>
<dbReference type="InterPro" id="IPR047045">
    <property type="entry name" value="CobQ_N"/>
</dbReference>
<dbReference type="PROSITE" id="PS51274">
    <property type="entry name" value="GATASE_COBBQ"/>
    <property type="match status" value="1"/>
</dbReference>
<reference evidence="7 8" key="1">
    <citation type="journal article" date="2012" name="J. Bacteriol.">
        <title>Complete Genome Sequence of Leptospirillum ferrooxidans Strain C2-3, Isolated from a Fresh Volcanic Ash Deposit on the Island of Miyake, Japan.</title>
        <authorList>
            <person name="Fujimura R."/>
            <person name="Sato Y."/>
            <person name="Nishizawa T."/>
            <person name="Oshima K."/>
            <person name="Kim S.-W."/>
            <person name="Hattori M."/>
            <person name="Kamijo T."/>
            <person name="Ohta H."/>
        </authorList>
    </citation>
    <scope>NUCLEOTIDE SEQUENCE [LARGE SCALE GENOMIC DNA]</scope>
    <source>
        <strain evidence="7 8">C2-3</strain>
    </source>
</reference>